<protein>
    <recommendedName>
        <fullName evidence="2">Cytochrome C Planctomycete-type domain-containing protein</fullName>
    </recommendedName>
</protein>
<dbReference type="EMBL" id="UINC01197211">
    <property type="protein sequence ID" value="SVE14576.1"/>
    <property type="molecule type" value="Genomic_DNA"/>
</dbReference>
<proteinExistence type="predicted"/>
<gene>
    <name evidence="1" type="ORF">METZ01_LOCUS467430</name>
</gene>
<evidence type="ECO:0000313" key="1">
    <source>
        <dbReference type="EMBL" id="SVE14576.1"/>
    </source>
</evidence>
<reference evidence="1" key="1">
    <citation type="submission" date="2018-05" db="EMBL/GenBank/DDBJ databases">
        <authorList>
            <person name="Lanie J.A."/>
            <person name="Ng W.-L."/>
            <person name="Kazmierczak K.M."/>
            <person name="Andrzejewski T.M."/>
            <person name="Davidsen T.M."/>
            <person name="Wayne K.J."/>
            <person name="Tettelin H."/>
            <person name="Glass J.I."/>
            <person name="Rusch D."/>
            <person name="Podicherti R."/>
            <person name="Tsui H.-C.T."/>
            <person name="Winkler M.E."/>
        </authorList>
    </citation>
    <scope>NUCLEOTIDE SEQUENCE</scope>
</reference>
<accession>A0A383B330</accession>
<name>A0A383B330_9ZZZZ</name>
<sequence>MKLCIRLFGFTTSVFFMALTLNAAKPVDFAREVLPILSNKCFVCHGPDGKKKDVLRLDSFKEATRDL</sequence>
<organism evidence="1">
    <name type="scientific">marine metagenome</name>
    <dbReference type="NCBI Taxonomy" id="408172"/>
    <lineage>
        <taxon>unclassified sequences</taxon>
        <taxon>metagenomes</taxon>
        <taxon>ecological metagenomes</taxon>
    </lineage>
</organism>
<evidence type="ECO:0008006" key="2">
    <source>
        <dbReference type="Google" id="ProtNLM"/>
    </source>
</evidence>
<dbReference type="AlphaFoldDB" id="A0A383B330"/>
<feature type="non-terminal residue" evidence="1">
    <location>
        <position position="67"/>
    </location>
</feature>